<dbReference type="STRING" id="686832.A0A0C2Z9H0"/>
<accession>A0A0C2Z9H0</accession>
<name>A0A0C2Z9H0_HEBCY</name>
<sequence length="164" mass="18104">TVCYHLAFPNDRAYIKCLVYAIYLLEFIQSVLVIEHGFQIFVTGFGDIGAIDQVGSTWSVPILTAIATSIVQVFYAHRISVLARSKKLPGVIIAVSGRNICTLSQIHSKNVASCTALLHSTLWRDSGWGQSAAAEICFVAHLVNRSCKPWRIDKFLTSSCPIIY</sequence>
<evidence type="ECO:0000256" key="1">
    <source>
        <dbReference type="SAM" id="Phobius"/>
    </source>
</evidence>
<feature type="transmembrane region" description="Helical" evidence="1">
    <location>
        <begin position="58"/>
        <end position="77"/>
    </location>
</feature>
<keyword evidence="1" id="KW-0812">Transmembrane</keyword>
<feature type="transmembrane region" description="Helical" evidence="1">
    <location>
        <begin position="17"/>
        <end position="38"/>
    </location>
</feature>
<keyword evidence="1" id="KW-0472">Membrane</keyword>
<evidence type="ECO:0000313" key="2">
    <source>
        <dbReference type="EMBL" id="KIM49792.1"/>
    </source>
</evidence>
<dbReference type="PANTHER" id="PTHR40465:SF1">
    <property type="entry name" value="DUF6534 DOMAIN-CONTAINING PROTEIN"/>
    <property type="match status" value="1"/>
</dbReference>
<reference evidence="3" key="2">
    <citation type="submission" date="2015-01" db="EMBL/GenBank/DDBJ databases">
        <title>Evolutionary Origins and Diversification of the Mycorrhizal Mutualists.</title>
        <authorList>
            <consortium name="DOE Joint Genome Institute"/>
            <consortium name="Mycorrhizal Genomics Consortium"/>
            <person name="Kohler A."/>
            <person name="Kuo A."/>
            <person name="Nagy L.G."/>
            <person name="Floudas D."/>
            <person name="Copeland A."/>
            <person name="Barry K.W."/>
            <person name="Cichocki N."/>
            <person name="Veneault-Fourrey C."/>
            <person name="LaButti K."/>
            <person name="Lindquist E.A."/>
            <person name="Lipzen A."/>
            <person name="Lundell T."/>
            <person name="Morin E."/>
            <person name="Murat C."/>
            <person name="Riley R."/>
            <person name="Ohm R."/>
            <person name="Sun H."/>
            <person name="Tunlid A."/>
            <person name="Henrissat B."/>
            <person name="Grigoriev I.V."/>
            <person name="Hibbett D.S."/>
            <person name="Martin F."/>
        </authorList>
    </citation>
    <scope>NUCLEOTIDE SEQUENCE [LARGE SCALE GENOMIC DNA]</scope>
    <source>
        <strain evidence="3">h7</strain>
    </source>
</reference>
<proteinExistence type="predicted"/>
<feature type="non-terminal residue" evidence="2">
    <location>
        <position position="164"/>
    </location>
</feature>
<keyword evidence="1" id="KW-1133">Transmembrane helix</keyword>
<gene>
    <name evidence="2" type="ORF">M413DRAFT_59942</name>
</gene>
<dbReference type="AlphaFoldDB" id="A0A0C2Z9H0"/>
<reference evidence="2 3" key="1">
    <citation type="submission" date="2014-04" db="EMBL/GenBank/DDBJ databases">
        <authorList>
            <consortium name="DOE Joint Genome Institute"/>
            <person name="Kuo A."/>
            <person name="Gay G."/>
            <person name="Dore J."/>
            <person name="Kohler A."/>
            <person name="Nagy L.G."/>
            <person name="Floudas D."/>
            <person name="Copeland A."/>
            <person name="Barry K.W."/>
            <person name="Cichocki N."/>
            <person name="Veneault-Fourrey C."/>
            <person name="LaButti K."/>
            <person name="Lindquist E.A."/>
            <person name="Lipzen A."/>
            <person name="Lundell T."/>
            <person name="Morin E."/>
            <person name="Murat C."/>
            <person name="Sun H."/>
            <person name="Tunlid A."/>
            <person name="Henrissat B."/>
            <person name="Grigoriev I.V."/>
            <person name="Hibbett D.S."/>
            <person name="Martin F."/>
            <person name="Nordberg H.P."/>
            <person name="Cantor M.N."/>
            <person name="Hua S.X."/>
        </authorList>
    </citation>
    <scope>NUCLEOTIDE SEQUENCE [LARGE SCALE GENOMIC DNA]</scope>
    <source>
        <strain evidence="3">h7</strain>
    </source>
</reference>
<dbReference type="EMBL" id="KN831768">
    <property type="protein sequence ID" value="KIM49792.1"/>
    <property type="molecule type" value="Genomic_DNA"/>
</dbReference>
<protein>
    <submittedName>
        <fullName evidence="2">Uncharacterized protein</fullName>
    </submittedName>
</protein>
<dbReference type="PANTHER" id="PTHR40465">
    <property type="entry name" value="CHROMOSOME 1, WHOLE GENOME SHOTGUN SEQUENCE"/>
    <property type="match status" value="1"/>
</dbReference>
<organism evidence="2 3">
    <name type="scientific">Hebeloma cylindrosporum</name>
    <dbReference type="NCBI Taxonomy" id="76867"/>
    <lineage>
        <taxon>Eukaryota</taxon>
        <taxon>Fungi</taxon>
        <taxon>Dikarya</taxon>
        <taxon>Basidiomycota</taxon>
        <taxon>Agaricomycotina</taxon>
        <taxon>Agaricomycetes</taxon>
        <taxon>Agaricomycetidae</taxon>
        <taxon>Agaricales</taxon>
        <taxon>Agaricineae</taxon>
        <taxon>Hymenogastraceae</taxon>
        <taxon>Hebeloma</taxon>
    </lineage>
</organism>
<evidence type="ECO:0000313" key="3">
    <source>
        <dbReference type="Proteomes" id="UP000053424"/>
    </source>
</evidence>
<dbReference type="HOGENOM" id="CLU_1622904_0_0_1"/>
<keyword evidence="3" id="KW-1185">Reference proteome</keyword>
<dbReference type="Proteomes" id="UP000053424">
    <property type="component" value="Unassembled WGS sequence"/>
</dbReference>
<dbReference type="OrthoDB" id="2536347at2759"/>